<dbReference type="EMBL" id="LAZR01016585">
    <property type="protein sequence ID" value="KKM03867.1"/>
    <property type="molecule type" value="Genomic_DNA"/>
</dbReference>
<evidence type="ECO:0000313" key="1">
    <source>
        <dbReference type="EMBL" id="KKM03867.1"/>
    </source>
</evidence>
<sequence>EEFKTVQSERDNLAGPVAAAAGALALPDERQKFESEADELEKQIKPDGDLEAAAEKAGKALTEASGADARAVVAAQPSDGESPMLVAHQNALNLFTVSGGDKVSKKSVAWLESEIATLEAAQAKPVKAEKRESLTLAAQAEYNAAAKARVNNRALITKVAELRKSVETDTNEITRLQAITGGKTETEIESKLAELDTQLEALRKKCSVSGLVADYERRKAETVKKRGQLHAKVENWESVCKALDPKSEALTALFSSGKEVFAAAFEKATTALGMTISLAEDYSFRAPGFGQINSIGYLSKSRRYRVGAALLIAVCAQIGFDTVILDEGDILWGEAKMDMTKLLRSAQGMGLNAMLFTTGKAEAQEINADTHIYAVDQGAVSNG</sequence>
<comment type="caution">
    <text evidence="1">The sequence shown here is derived from an EMBL/GenBank/DDBJ whole genome shotgun (WGS) entry which is preliminary data.</text>
</comment>
<name>A0A0F9HL27_9ZZZZ</name>
<reference evidence="1" key="1">
    <citation type="journal article" date="2015" name="Nature">
        <title>Complex archaea that bridge the gap between prokaryotes and eukaryotes.</title>
        <authorList>
            <person name="Spang A."/>
            <person name="Saw J.H."/>
            <person name="Jorgensen S.L."/>
            <person name="Zaremba-Niedzwiedzka K."/>
            <person name="Martijn J."/>
            <person name="Lind A.E."/>
            <person name="van Eijk R."/>
            <person name="Schleper C."/>
            <person name="Guy L."/>
            <person name="Ettema T.J."/>
        </authorList>
    </citation>
    <scope>NUCLEOTIDE SEQUENCE</scope>
</reference>
<feature type="non-terminal residue" evidence="1">
    <location>
        <position position="1"/>
    </location>
</feature>
<protein>
    <submittedName>
        <fullName evidence="1">Uncharacterized protein</fullName>
    </submittedName>
</protein>
<organism evidence="1">
    <name type="scientific">marine sediment metagenome</name>
    <dbReference type="NCBI Taxonomy" id="412755"/>
    <lineage>
        <taxon>unclassified sequences</taxon>
        <taxon>metagenomes</taxon>
        <taxon>ecological metagenomes</taxon>
    </lineage>
</organism>
<proteinExistence type="predicted"/>
<dbReference type="AlphaFoldDB" id="A0A0F9HL27"/>
<gene>
    <name evidence="1" type="ORF">LCGC14_1770080</name>
</gene>
<accession>A0A0F9HL27</accession>